<dbReference type="RefSeq" id="WP_147437319.1">
    <property type="nucleotide sequence ID" value="NZ_RAZS01000001.1"/>
</dbReference>
<evidence type="ECO:0000313" key="1">
    <source>
        <dbReference type="EMBL" id="RKN23854.1"/>
    </source>
</evidence>
<accession>A0ABX9RIX3</accession>
<sequence>MCVVDAAAKEAAVAGFLQEYPQTLQIDSEHPALRGCAEVPWSDIPGCPAGIPSLFYGLLDQAAAPEAAHVLTNVLMDGIFYVSAAMPMALPFLLRLVSDPDVSVRSSLLDIVVIAAELSEPVDAENERAVLLLGCDSDHPEREQCRAAFTNHASLLRMLLDDDALPHGLMSVDDRACLQKMAEAGG</sequence>
<organism evidence="1 2">
    <name type="scientific">Micromonospora musae</name>
    <dbReference type="NCBI Taxonomy" id="1894970"/>
    <lineage>
        <taxon>Bacteria</taxon>
        <taxon>Bacillati</taxon>
        <taxon>Actinomycetota</taxon>
        <taxon>Actinomycetes</taxon>
        <taxon>Micromonosporales</taxon>
        <taxon>Micromonosporaceae</taxon>
        <taxon>Micromonospora</taxon>
    </lineage>
</organism>
<keyword evidence="2" id="KW-1185">Reference proteome</keyword>
<gene>
    <name evidence="1" type="ORF">D7147_02135</name>
</gene>
<reference evidence="1 2" key="1">
    <citation type="submission" date="2018-09" db="EMBL/GenBank/DDBJ databases">
        <title>Micromonospora sp. nov. MS1-9, isolated from a root of Musa sp.</title>
        <authorList>
            <person name="Kuncharoen N."/>
            <person name="Kudo T."/>
            <person name="Ohkuma M."/>
            <person name="Yuki M."/>
            <person name="Tanasupawat S."/>
        </authorList>
    </citation>
    <scope>NUCLEOTIDE SEQUENCE [LARGE SCALE GENOMIC DNA]</scope>
    <source>
        <strain evidence="1 2">NGC1-4</strain>
    </source>
</reference>
<protein>
    <recommendedName>
        <fullName evidence="3">HEAT repeat domain-containing protein</fullName>
    </recommendedName>
</protein>
<dbReference type="EMBL" id="RAZS01000001">
    <property type="protein sequence ID" value="RKN23854.1"/>
    <property type="molecule type" value="Genomic_DNA"/>
</dbReference>
<evidence type="ECO:0008006" key="3">
    <source>
        <dbReference type="Google" id="ProtNLM"/>
    </source>
</evidence>
<proteinExistence type="predicted"/>
<evidence type="ECO:0000313" key="2">
    <source>
        <dbReference type="Proteomes" id="UP000271548"/>
    </source>
</evidence>
<dbReference type="Proteomes" id="UP000271548">
    <property type="component" value="Unassembled WGS sequence"/>
</dbReference>
<name>A0ABX9RIX3_9ACTN</name>
<comment type="caution">
    <text evidence="1">The sequence shown here is derived from an EMBL/GenBank/DDBJ whole genome shotgun (WGS) entry which is preliminary data.</text>
</comment>